<evidence type="ECO:0000313" key="2">
    <source>
        <dbReference type="EMBL" id="RUL76611.1"/>
    </source>
</evidence>
<dbReference type="AlphaFoldDB" id="A0A3S0R495"/>
<dbReference type="EMBL" id="RYYV01000005">
    <property type="protein sequence ID" value="RUL76611.1"/>
    <property type="molecule type" value="Genomic_DNA"/>
</dbReference>
<keyword evidence="3" id="KW-1185">Reference proteome</keyword>
<evidence type="ECO:0000313" key="3">
    <source>
        <dbReference type="Proteomes" id="UP000274358"/>
    </source>
</evidence>
<accession>A0A3S0R495</accession>
<protein>
    <recommendedName>
        <fullName evidence="4">Polymer-forming cytoskeletal protein</fullName>
    </recommendedName>
</protein>
<sequence>MHLPIKYMVLGLAAATTPSFSMAQQQSAEDDHFTPATVPGVVSYTENTNADGKVIIHRSIEVDSPDEAGKKIVIGQVLEKQENGELLLIPGQQPENADVYRQKICQKIGGIDVTNQSNVVIGEETLDGGSCKQPNSKASKHLPKAGAIVNGTFKESPDLKINDGSEANISGSLQATSNYVNPVAPSTSTIINQNFYTIGTSYYGTIVVGMVSAKLTIMGRCIMRSADPASAGQTGSISAYVNCLSGPTAGFYPTTLEGCIPAFCRTGMGQVAVFQ</sequence>
<gene>
    <name evidence="2" type="ORF">EKH80_07730</name>
</gene>
<name>A0A3S0R495_9GAMM</name>
<dbReference type="RefSeq" id="WP_126684171.1">
    <property type="nucleotide sequence ID" value="NZ_RYYV01000005.1"/>
</dbReference>
<comment type="caution">
    <text evidence="2">The sequence shown here is derived from an EMBL/GenBank/DDBJ whole genome shotgun (WGS) entry which is preliminary data.</text>
</comment>
<feature type="signal peptide" evidence="1">
    <location>
        <begin position="1"/>
        <end position="23"/>
    </location>
</feature>
<keyword evidence="1" id="KW-0732">Signal</keyword>
<reference evidence="2 3" key="1">
    <citation type="submission" date="2018-12" db="EMBL/GenBank/DDBJ databases">
        <title>Dyella dinghuensis sp. nov. DHOA06 and Dyella choica sp. nov. 4M-K27, isolated from forest soil.</title>
        <authorList>
            <person name="Qiu L.-H."/>
            <person name="Gao Z.-H."/>
        </authorList>
    </citation>
    <scope>NUCLEOTIDE SEQUENCE [LARGE SCALE GENOMIC DNA]</scope>
    <source>
        <strain evidence="2 3">4M-K27</strain>
    </source>
</reference>
<proteinExistence type="predicted"/>
<feature type="chain" id="PRO_5018584215" description="Polymer-forming cytoskeletal protein" evidence="1">
    <location>
        <begin position="24"/>
        <end position="275"/>
    </location>
</feature>
<evidence type="ECO:0008006" key="4">
    <source>
        <dbReference type="Google" id="ProtNLM"/>
    </source>
</evidence>
<organism evidence="2 3">
    <name type="scientific">Dyella choica</name>
    <dbReference type="NCBI Taxonomy" id="1927959"/>
    <lineage>
        <taxon>Bacteria</taxon>
        <taxon>Pseudomonadati</taxon>
        <taxon>Pseudomonadota</taxon>
        <taxon>Gammaproteobacteria</taxon>
        <taxon>Lysobacterales</taxon>
        <taxon>Rhodanobacteraceae</taxon>
        <taxon>Dyella</taxon>
    </lineage>
</organism>
<evidence type="ECO:0000256" key="1">
    <source>
        <dbReference type="SAM" id="SignalP"/>
    </source>
</evidence>
<dbReference type="Proteomes" id="UP000274358">
    <property type="component" value="Unassembled WGS sequence"/>
</dbReference>